<dbReference type="GO" id="GO:0043190">
    <property type="term" value="C:ATP-binding cassette (ABC) transporter complex"/>
    <property type="evidence" value="ECO:0007669"/>
    <property type="project" value="TreeGrafter"/>
</dbReference>
<dbReference type="NCBIfam" id="NF010167">
    <property type="entry name" value="PRK13648.1"/>
    <property type="match status" value="1"/>
</dbReference>
<dbReference type="PROSITE" id="PS50893">
    <property type="entry name" value="ABC_TRANSPORTER_2"/>
    <property type="match status" value="1"/>
</dbReference>
<dbReference type="InterPro" id="IPR003593">
    <property type="entry name" value="AAA+_ATPase"/>
</dbReference>
<comment type="caution">
    <text evidence="9">The sequence shown here is derived from an EMBL/GenBank/DDBJ whole genome shotgun (WGS) entry which is preliminary data.</text>
</comment>
<reference evidence="9" key="1">
    <citation type="submission" date="2020-08" db="EMBL/GenBank/DDBJ databases">
        <authorList>
            <person name="Cejkova D."/>
            <person name="Kubasova T."/>
            <person name="Jahodarova E."/>
            <person name="Rychlik I."/>
        </authorList>
    </citation>
    <scope>NUCLEOTIDE SEQUENCE</scope>
    <source>
        <strain evidence="9">An420c</strain>
    </source>
</reference>
<accession>A0A938XIS3</accession>
<evidence type="ECO:0000313" key="9">
    <source>
        <dbReference type="EMBL" id="MBM6825597.1"/>
    </source>
</evidence>
<keyword evidence="4" id="KW-1003">Cell membrane</keyword>
<gene>
    <name evidence="9" type="ORF">H6A13_00555</name>
</gene>
<dbReference type="RefSeq" id="WP_204907663.1">
    <property type="nucleotide sequence ID" value="NZ_JACJLV010000001.1"/>
</dbReference>
<dbReference type="GO" id="GO:0042626">
    <property type="term" value="F:ATPase-coupled transmembrane transporter activity"/>
    <property type="evidence" value="ECO:0007669"/>
    <property type="project" value="TreeGrafter"/>
</dbReference>
<dbReference type="Gene3D" id="3.40.50.300">
    <property type="entry name" value="P-loop containing nucleotide triphosphate hydrolases"/>
    <property type="match status" value="1"/>
</dbReference>
<keyword evidence="6" id="KW-0067">ATP-binding</keyword>
<comment type="similarity">
    <text evidence="2">Belongs to the ABC transporter superfamily.</text>
</comment>
<evidence type="ECO:0000256" key="1">
    <source>
        <dbReference type="ARBA" id="ARBA00004202"/>
    </source>
</evidence>
<organism evidence="9 10">
    <name type="scientific">Mordavella massiliensis</name>
    <dbReference type="NCBI Taxonomy" id="1871024"/>
    <lineage>
        <taxon>Bacteria</taxon>
        <taxon>Bacillati</taxon>
        <taxon>Bacillota</taxon>
        <taxon>Clostridia</taxon>
        <taxon>Eubacteriales</taxon>
        <taxon>Clostridiaceae</taxon>
        <taxon>Mordavella</taxon>
    </lineage>
</organism>
<sequence length="287" mass="31651">MIRIADVVHTYQRYGKSEEDTITIQALDHVDMEVKAGQFIAIIGHNGSGKSTLAKHLNALLLPSEGTVWIDDMATNVTENVGEIRKRVCMVFQNPDNQIIGATVEEDIAFGLENMKIPTERMQEKIDASLEAIHMTEKRSANPGNLSGGQKQKTAIAGAIAVEPKCLVLDEATAMLDPQARKEVIEIAEELNRTKGITIILITHHMDEVIHADKIFVMNQGKVAASGTPQEIFLQTDMLEKYHLEVPAITRMAVEMVRQGIDLKLPVLTVEQLTNQICRYGGNSSAN</sequence>
<dbReference type="SMART" id="SM00382">
    <property type="entry name" value="AAA"/>
    <property type="match status" value="1"/>
</dbReference>
<dbReference type="CDD" id="cd03225">
    <property type="entry name" value="ABC_cobalt_CbiO_domain1"/>
    <property type="match status" value="1"/>
</dbReference>
<keyword evidence="8" id="KW-0472">Membrane</keyword>
<dbReference type="InterPro" id="IPR015856">
    <property type="entry name" value="ABC_transpr_CbiO/EcfA_su"/>
</dbReference>
<evidence type="ECO:0000313" key="10">
    <source>
        <dbReference type="Proteomes" id="UP000713880"/>
    </source>
</evidence>
<dbReference type="SUPFAM" id="SSF52540">
    <property type="entry name" value="P-loop containing nucleoside triphosphate hydrolases"/>
    <property type="match status" value="1"/>
</dbReference>
<reference evidence="9" key="2">
    <citation type="journal article" date="2021" name="Sci. Rep.">
        <title>The distribution of antibiotic resistance genes in chicken gut microbiota commensals.</title>
        <authorList>
            <person name="Juricova H."/>
            <person name="Matiasovicova J."/>
            <person name="Kubasova T."/>
            <person name="Cejkova D."/>
            <person name="Rychlik I."/>
        </authorList>
    </citation>
    <scope>NUCLEOTIDE SEQUENCE</scope>
    <source>
        <strain evidence="9">An420c</strain>
    </source>
</reference>
<keyword evidence="10" id="KW-1185">Reference proteome</keyword>
<proteinExistence type="inferred from homology"/>
<evidence type="ECO:0000256" key="8">
    <source>
        <dbReference type="ARBA" id="ARBA00023136"/>
    </source>
</evidence>
<evidence type="ECO:0000256" key="2">
    <source>
        <dbReference type="ARBA" id="ARBA00005417"/>
    </source>
</evidence>
<dbReference type="PANTHER" id="PTHR43553">
    <property type="entry name" value="HEAVY METAL TRANSPORTER"/>
    <property type="match status" value="1"/>
</dbReference>
<dbReference type="InterPro" id="IPR050095">
    <property type="entry name" value="ECF_ABC_transporter_ATP-bd"/>
</dbReference>
<dbReference type="InterPro" id="IPR027417">
    <property type="entry name" value="P-loop_NTPase"/>
</dbReference>
<evidence type="ECO:0000256" key="7">
    <source>
        <dbReference type="ARBA" id="ARBA00022967"/>
    </source>
</evidence>
<dbReference type="Pfam" id="PF00005">
    <property type="entry name" value="ABC_tran"/>
    <property type="match status" value="1"/>
</dbReference>
<keyword evidence="7" id="KW-1278">Translocase</keyword>
<evidence type="ECO:0000256" key="4">
    <source>
        <dbReference type="ARBA" id="ARBA00022475"/>
    </source>
</evidence>
<evidence type="ECO:0000256" key="5">
    <source>
        <dbReference type="ARBA" id="ARBA00022741"/>
    </source>
</evidence>
<keyword evidence="5" id="KW-0547">Nucleotide-binding</keyword>
<dbReference type="NCBIfam" id="TIGR04520">
    <property type="entry name" value="ECF_ATPase_1"/>
    <property type="match status" value="1"/>
</dbReference>
<name>A0A938XIS3_9CLOT</name>
<keyword evidence="3" id="KW-0813">Transport</keyword>
<dbReference type="GO" id="GO:0016887">
    <property type="term" value="F:ATP hydrolysis activity"/>
    <property type="evidence" value="ECO:0007669"/>
    <property type="project" value="InterPro"/>
</dbReference>
<comment type="subcellular location">
    <subcellularLocation>
        <location evidence="1">Cell membrane</location>
        <topology evidence="1">Peripheral membrane protein</topology>
    </subcellularLocation>
</comment>
<dbReference type="AlphaFoldDB" id="A0A938XIS3"/>
<dbReference type="PANTHER" id="PTHR43553:SF24">
    <property type="entry name" value="ENERGY-COUPLING FACTOR TRANSPORTER ATP-BINDING PROTEIN ECFA1"/>
    <property type="match status" value="1"/>
</dbReference>
<dbReference type="Proteomes" id="UP000713880">
    <property type="component" value="Unassembled WGS sequence"/>
</dbReference>
<dbReference type="EMBL" id="JACJLV010000001">
    <property type="protein sequence ID" value="MBM6825597.1"/>
    <property type="molecule type" value="Genomic_DNA"/>
</dbReference>
<dbReference type="InterPro" id="IPR003439">
    <property type="entry name" value="ABC_transporter-like_ATP-bd"/>
</dbReference>
<evidence type="ECO:0000256" key="3">
    <source>
        <dbReference type="ARBA" id="ARBA00022448"/>
    </source>
</evidence>
<protein>
    <submittedName>
        <fullName evidence="9">Energy-coupling factor transporter ATPase</fullName>
    </submittedName>
</protein>
<dbReference type="FunFam" id="3.40.50.300:FF:000224">
    <property type="entry name" value="Energy-coupling factor transporter ATP-binding protein EcfA"/>
    <property type="match status" value="1"/>
</dbReference>
<dbReference type="InterPro" id="IPR030947">
    <property type="entry name" value="EcfA_1"/>
</dbReference>
<dbReference type="GO" id="GO:0005524">
    <property type="term" value="F:ATP binding"/>
    <property type="evidence" value="ECO:0007669"/>
    <property type="project" value="UniProtKB-KW"/>
</dbReference>
<evidence type="ECO:0000256" key="6">
    <source>
        <dbReference type="ARBA" id="ARBA00022840"/>
    </source>
</evidence>